<dbReference type="Proteomes" id="UP000830671">
    <property type="component" value="Chromosome 5"/>
</dbReference>
<gene>
    <name evidence="2" type="ORF">CLUP02_11427</name>
</gene>
<organism evidence="2 3">
    <name type="scientific">Colletotrichum lupini</name>
    <dbReference type="NCBI Taxonomy" id="145971"/>
    <lineage>
        <taxon>Eukaryota</taxon>
        <taxon>Fungi</taxon>
        <taxon>Dikarya</taxon>
        <taxon>Ascomycota</taxon>
        <taxon>Pezizomycotina</taxon>
        <taxon>Sordariomycetes</taxon>
        <taxon>Hypocreomycetidae</taxon>
        <taxon>Glomerellales</taxon>
        <taxon>Glomerellaceae</taxon>
        <taxon>Colletotrichum</taxon>
        <taxon>Colletotrichum acutatum species complex</taxon>
    </lineage>
</organism>
<dbReference type="GeneID" id="73345405"/>
<dbReference type="AlphaFoldDB" id="A0A9Q8WJG9"/>
<dbReference type="RefSeq" id="XP_049147540.1">
    <property type="nucleotide sequence ID" value="XM_049290395.1"/>
</dbReference>
<name>A0A9Q8WJG9_9PEZI</name>
<feature type="region of interest" description="Disordered" evidence="1">
    <location>
        <begin position="131"/>
        <end position="154"/>
    </location>
</feature>
<dbReference type="KEGG" id="clup:CLUP02_11427"/>
<dbReference type="EMBL" id="CP019477">
    <property type="protein sequence ID" value="UQC85928.1"/>
    <property type="molecule type" value="Genomic_DNA"/>
</dbReference>
<feature type="region of interest" description="Disordered" evidence="1">
    <location>
        <begin position="65"/>
        <end position="91"/>
    </location>
</feature>
<keyword evidence="3" id="KW-1185">Reference proteome</keyword>
<proteinExistence type="predicted"/>
<evidence type="ECO:0000313" key="2">
    <source>
        <dbReference type="EMBL" id="UQC85928.1"/>
    </source>
</evidence>
<evidence type="ECO:0000256" key="1">
    <source>
        <dbReference type="SAM" id="MobiDB-lite"/>
    </source>
</evidence>
<protein>
    <submittedName>
        <fullName evidence="2">Uncharacterized protein</fullName>
    </submittedName>
</protein>
<sequence>MNHSPGFCPPELTGRAARLCSLFLRCLSIEHSYWSTHGQGPVGLRQHGTEWHGVTTSFSLFPRYPSKHSSQTHASQNSTHTKSEQAQSHNREASTFTHISHFLFVCLFFSPFFHFLFPNPVLGSKPLYKTSGQQRGYEKGGHDGPKRPRIIRNQ</sequence>
<feature type="compositionally biased region" description="Polar residues" evidence="1">
    <location>
        <begin position="67"/>
        <end position="91"/>
    </location>
</feature>
<accession>A0A9Q8WJG9</accession>
<feature type="compositionally biased region" description="Basic and acidic residues" evidence="1">
    <location>
        <begin position="136"/>
        <end position="146"/>
    </location>
</feature>
<evidence type="ECO:0000313" key="3">
    <source>
        <dbReference type="Proteomes" id="UP000830671"/>
    </source>
</evidence>
<reference evidence="2" key="1">
    <citation type="journal article" date="2021" name="Mol. Plant Microbe Interact.">
        <title>Complete Genome Sequence of the Plant-Pathogenic Fungus Colletotrichum lupini.</title>
        <authorList>
            <person name="Baroncelli R."/>
            <person name="Pensec F."/>
            <person name="Da Lio D."/>
            <person name="Boufleur T."/>
            <person name="Vicente I."/>
            <person name="Sarrocco S."/>
            <person name="Picot A."/>
            <person name="Baraldi E."/>
            <person name="Sukno S."/>
            <person name="Thon M."/>
            <person name="Le Floch G."/>
        </authorList>
    </citation>
    <scope>NUCLEOTIDE SEQUENCE</scope>
    <source>
        <strain evidence="2">IMI 504893</strain>
    </source>
</reference>